<accession>A0A1I8FK80</accession>
<feature type="domain" description="EF-hand" evidence="3">
    <location>
        <begin position="215"/>
        <end position="250"/>
    </location>
</feature>
<dbReference type="PROSITE" id="PS50222">
    <property type="entry name" value="EF_HAND_2"/>
    <property type="match status" value="1"/>
</dbReference>
<dbReference type="InterPro" id="IPR018247">
    <property type="entry name" value="EF_Hand_1_Ca_BS"/>
</dbReference>
<dbReference type="AlphaFoldDB" id="A0A1I8FK80"/>
<evidence type="ECO:0000259" key="3">
    <source>
        <dbReference type="PROSITE" id="PS50222"/>
    </source>
</evidence>
<feature type="region of interest" description="Disordered" evidence="2">
    <location>
        <begin position="337"/>
        <end position="362"/>
    </location>
</feature>
<evidence type="ECO:0000313" key="4">
    <source>
        <dbReference type="Proteomes" id="UP000095280"/>
    </source>
</evidence>
<dbReference type="Pfam" id="PF13499">
    <property type="entry name" value="EF-hand_7"/>
    <property type="match status" value="1"/>
</dbReference>
<organism evidence="4 5">
    <name type="scientific">Macrostomum lignano</name>
    <dbReference type="NCBI Taxonomy" id="282301"/>
    <lineage>
        <taxon>Eukaryota</taxon>
        <taxon>Metazoa</taxon>
        <taxon>Spiralia</taxon>
        <taxon>Lophotrochozoa</taxon>
        <taxon>Platyhelminthes</taxon>
        <taxon>Rhabditophora</taxon>
        <taxon>Macrostomorpha</taxon>
        <taxon>Macrostomida</taxon>
        <taxon>Macrostomidae</taxon>
        <taxon>Macrostomum</taxon>
    </lineage>
</organism>
<sequence length="456" mass="49986">RFSVKKLKLVGADMVACPVKLQQIGCSSHLEDVEAALLFGQLQRHHLDRAPHRAATSAQVRQLEDVHPELRLRTRDQLMLGHALRCSRLGSCGIASFGRAQHPGHHRQSVARPPSSKASHLAAARFEGHCGVQDARFRHLRKREPPAASKKQPMVRPCDSRLDTSSWGAELRQQVASVDHATPCVAGPPDLGWSASLQFSQSFRKATPQLAMSQDRKQQLTKLFEQIDKDKSGYLSLSELKEGCAKIGITESEAQAVLSKMDVNQDGNVSVSGGRCLRRRICRNRRRRRRLASGVRMAVTALCDTSSAPPWLFLLLEEVGDLRLFLCSPVGRGGGRGGSMAGAGRRRALRHHQGVGPPPSPPPRCWSAAVQLLAEVVNLGAALGEGLRLVNCWWQRTGRLSRTTSRWCIVQIDQAAHDVALVARLPNRSDSTCHFLACRAAGGGEAKRLLLLLLLQ</sequence>
<proteinExistence type="predicted"/>
<dbReference type="PROSITE" id="PS00018">
    <property type="entry name" value="EF_HAND_1"/>
    <property type="match status" value="1"/>
</dbReference>
<keyword evidence="1" id="KW-0106">Calcium</keyword>
<evidence type="ECO:0000313" key="5">
    <source>
        <dbReference type="WBParaSite" id="maker-unitig_36411-snap-gene-0.2-mRNA-1"/>
    </source>
</evidence>
<dbReference type="SMART" id="SM00054">
    <property type="entry name" value="EFh"/>
    <property type="match status" value="1"/>
</dbReference>
<keyword evidence="4" id="KW-1185">Reference proteome</keyword>
<dbReference type="Gene3D" id="1.10.238.10">
    <property type="entry name" value="EF-hand"/>
    <property type="match status" value="1"/>
</dbReference>
<feature type="compositionally biased region" description="Basic residues" evidence="2">
    <location>
        <begin position="344"/>
        <end position="353"/>
    </location>
</feature>
<protein>
    <submittedName>
        <fullName evidence="5">EF-hand domain-containing protein</fullName>
    </submittedName>
</protein>
<name>A0A1I8FK80_9PLAT</name>
<dbReference type="InterPro" id="IPR011992">
    <property type="entry name" value="EF-hand-dom_pair"/>
</dbReference>
<dbReference type="SUPFAM" id="SSF47473">
    <property type="entry name" value="EF-hand"/>
    <property type="match status" value="1"/>
</dbReference>
<evidence type="ECO:0000256" key="2">
    <source>
        <dbReference type="SAM" id="MobiDB-lite"/>
    </source>
</evidence>
<dbReference type="Proteomes" id="UP000095280">
    <property type="component" value="Unplaced"/>
</dbReference>
<dbReference type="InterPro" id="IPR002048">
    <property type="entry name" value="EF_hand_dom"/>
</dbReference>
<dbReference type="GO" id="GO:0005509">
    <property type="term" value="F:calcium ion binding"/>
    <property type="evidence" value="ECO:0007669"/>
    <property type="project" value="InterPro"/>
</dbReference>
<reference evidence="5" key="1">
    <citation type="submission" date="2016-11" db="UniProtKB">
        <authorList>
            <consortium name="WormBaseParasite"/>
        </authorList>
    </citation>
    <scope>IDENTIFICATION</scope>
</reference>
<dbReference type="WBParaSite" id="maker-unitig_36411-snap-gene-0.2-mRNA-1">
    <property type="protein sequence ID" value="maker-unitig_36411-snap-gene-0.2-mRNA-1"/>
    <property type="gene ID" value="maker-unitig_36411-snap-gene-0.2"/>
</dbReference>
<dbReference type="CDD" id="cd00051">
    <property type="entry name" value="EFh"/>
    <property type="match status" value="1"/>
</dbReference>
<evidence type="ECO:0000256" key="1">
    <source>
        <dbReference type="ARBA" id="ARBA00022837"/>
    </source>
</evidence>